<dbReference type="EMBL" id="VTYF01000020">
    <property type="protein sequence ID" value="NOI11644.1"/>
    <property type="molecule type" value="Genomic_DNA"/>
</dbReference>
<evidence type="ECO:0000313" key="6">
    <source>
        <dbReference type="EMBL" id="NOI11644.1"/>
    </source>
</evidence>
<protein>
    <recommendedName>
        <fullName evidence="8">Polyketide synthase</fullName>
    </recommendedName>
</protein>
<dbReference type="SMART" id="SM00823">
    <property type="entry name" value="PKS_PP"/>
    <property type="match status" value="1"/>
</dbReference>
<dbReference type="GO" id="GO:0004312">
    <property type="term" value="F:fatty acid synthase activity"/>
    <property type="evidence" value="ECO:0007669"/>
    <property type="project" value="TreeGrafter"/>
</dbReference>
<dbReference type="GO" id="GO:0006633">
    <property type="term" value="P:fatty acid biosynthetic process"/>
    <property type="evidence" value="ECO:0007669"/>
    <property type="project" value="TreeGrafter"/>
</dbReference>
<dbReference type="Pfam" id="PF02801">
    <property type="entry name" value="Ketoacyl-synt_C"/>
    <property type="match status" value="1"/>
</dbReference>
<dbReference type="InterPro" id="IPR020806">
    <property type="entry name" value="PKS_PP-bd"/>
</dbReference>
<keyword evidence="3" id="KW-0808">Transferase</keyword>
<proteinExistence type="predicted"/>
<dbReference type="Pfam" id="PF16197">
    <property type="entry name" value="KAsynt_C_assoc"/>
    <property type="match status" value="1"/>
</dbReference>
<evidence type="ECO:0000256" key="1">
    <source>
        <dbReference type="ARBA" id="ARBA00022450"/>
    </source>
</evidence>
<dbReference type="SMART" id="SM00825">
    <property type="entry name" value="PKS_KS"/>
    <property type="match status" value="1"/>
</dbReference>
<dbReference type="InterPro" id="IPR016039">
    <property type="entry name" value="Thiolase-like"/>
</dbReference>
<dbReference type="RefSeq" id="WP_171346226.1">
    <property type="nucleotide sequence ID" value="NZ_VTYF01000020.1"/>
</dbReference>
<dbReference type="InterPro" id="IPR006162">
    <property type="entry name" value="Ppantetheine_attach_site"/>
</dbReference>
<feature type="domain" description="Ketosynthase family 3 (KS3)" evidence="5">
    <location>
        <begin position="6"/>
        <end position="429"/>
    </location>
</feature>
<comment type="caution">
    <text evidence="6">The sequence shown here is derived from an EMBL/GenBank/DDBJ whole genome shotgun (WGS) entry which is preliminary data.</text>
</comment>
<dbReference type="Proteomes" id="UP000532247">
    <property type="component" value="Unassembled WGS sequence"/>
</dbReference>
<dbReference type="PROSITE" id="PS50075">
    <property type="entry name" value="CARRIER"/>
    <property type="match status" value="1"/>
</dbReference>
<evidence type="ECO:0008006" key="8">
    <source>
        <dbReference type="Google" id="ProtNLM"/>
    </source>
</evidence>
<dbReference type="SUPFAM" id="SSF53901">
    <property type="entry name" value="Thiolase-like"/>
    <property type="match status" value="1"/>
</dbReference>
<dbReference type="InterPro" id="IPR050091">
    <property type="entry name" value="PKS_NRPS_Biosynth_Enz"/>
</dbReference>
<gene>
    <name evidence="6" type="ORF">F0254_22710</name>
</gene>
<sequence length="791" mass="85941">MLEEEQLSVAIVGMSCRFPGAETIDEFWQNLLAHSDVFETLSVDEAVIAGADPKLAGTEKYVRLVGRPRTYKDFDPAFFNLTPNDALALDPQHRLLLLMGYEALEEAGLADVTEAKNVAVFTSLNRSSYLMENLWSNQEIVKQLGLNKVHYSNDKGYSAVQLSHKFNLTGSSMAIDSTCSSSLTAVDLAVKSLLMFETDAALVGASSINANHAGYLACRDSIASDDGRCRAFDEAASGTIFTSGGGAILLKRHEDAIRDGDHIYAIIRGSAVNNDGADKQSFAAPSKRGQHQALCQALANSGLTPDDLDYWETHGTGTAVGDPIELASLSDALAGSKSVCEIGALKPNIGHLDSAAGLAGLIKAALVLKHGINPGLMYYQQPNPSLNIALTSLSISRRPSPLPAKSGPWYAGVSSLGVGGTNVHVCLEQPKSCAPKSSLKSAVITVSAKTEASLAHYEQRLTQYLAKTKVPLQDIGFSYASGRGKHEYVSAWVINKSENGLFPSRIASGRGLAGLAYKLKLNVQNLSQGILDYVDELKTCWPVLNDILLDRSTEPSMGIVHEVLEYLTALLTFLRRLNIEVEIEGPYKGIIAHWPSMTPKERLSSSIELTDLSSASQFEFSYGNSAAWSCLLDKRGASIFSELLAKISVCDRNLNLSALYDNTGAKRVRLPSYVFDLKEYWVKFDHIPKPVWKEKKKPSGTVLNYEELVMNCWCDQLGVSQVDIHSDFYQLGGDSMLAINVISELETALEMALPISLLLEYPVCGDFIDRVSEAVDNKSPLEESTFEIGEL</sequence>
<dbReference type="InterPro" id="IPR032821">
    <property type="entry name" value="PKS_assoc"/>
</dbReference>
<dbReference type="Gene3D" id="3.40.47.10">
    <property type="match status" value="1"/>
</dbReference>
<dbReference type="Pfam" id="PF00109">
    <property type="entry name" value="ketoacyl-synt"/>
    <property type="match status" value="1"/>
</dbReference>
<evidence type="ECO:0000313" key="7">
    <source>
        <dbReference type="Proteomes" id="UP000532247"/>
    </source>
</evidence>
<evidence type="ECO:0000256" key="3">
    <source>
        <dbReference type="ARBA" id="ARBA00022679"/>
    </source>
</evidence>
<dbReference type="InterPro" id="IPR009081">
    <property type="entry name" value="PP-bd_ACP"/>
</dbReference>
<dbReference type="InterPro" id="IPR020841">
    <property type="entry name" value="PKS_Beta-ketoAc_synthase_dom"/>
</dbReference>
<dbReference type="GO" id="GO:0005886">
    <property type="term" value="C:plasma membrane"/>
    <property type="evidence" value="ECO:0007669"/>
    <property type="project" value="TreeGrafter"/>
</dbReference>
<feature type="domain" description="Carrier" evidence="4">
    <location>
        <begin position="700"/>
        <end position="775"/>
    </location>
</feature>
<dbReference type="InterPro" id="IPR014030">
    <property type="entry name" value="Ketoacyl_synth_N"/>
</dbReference>
<dbReference type="CDD" id="cd00833">
    <property type="entry name" value="PKS"/>
    <property type="match status" value="1"/>
</dbReference>
<evidence type="ECO:0000259" key="4">
    <source>
        <dbReference type="PROSITE" id="PS50075"/>
    </source>
</evidence>
<dbReference type="InterPro" id="IPR036736">
    <property type="entry name" value="ACP-like_sf"/>
</dbReference>
<keyword evidence="2" id="KW-0597">Phosphoprotein</keyword>
<dbReference type="GO" id="GO:0071770">
    <property type="term" value="P:DIM/DIP cell wall layer assembly"/>
    <property type="evidence" value="ECO:0007669"/>
    <property type="project" value="TreeGrafter"/>
</dbReference>
<dbReference type="Gene3D" id="1.10.1240.100">
    <property type="match status" value="1"/>
</dbReference>
<name>A0A7Y4B6I9_VIBAL</name>
<reference evidence="6 7" key="1">
    <citation type="submission" date="2019-09" db="EMBL/GenBank/DDBJ databases">
        <title>Draft genome sequencing and comparative genomics of hatchery-associated Vibrios.</title>
        <authorList>
            <person name="Kehlet-Delgado H."/>
            <person name="Mueller R.S."/>
        </authorList>
    </citation>
    <scope>NUCLEOTIDE SEQUENCE [LARGE SCALE GENOMIC DNA]</scope>
    <source>
        <strain evidence="6 7">081416A</strain>
    </source>
</reference>
<dbReference type="PROSITE" id="PS00012">
    <property type="entry name" value="PHOSPHOPANTETHEINE"/>
    <property type="match status" value="1"/>
</dbReference>
<organism evidence="6 7">
    <name type="scientific">Vibrio alginolyticus</name>
    <dbReference type="NCBI Taxonomy" id="663"/>
    <lineage>
        <taxon>Bacteria</taxon>
        <taxon>Pseudomonadati</taxon>
        <taxon>Pseudomonadota</taxon>
        <taxon>Gammaproteobacteria</taxon>
        <taxon>Vibrionales</taxon>
        <taxon>Vibrionaceae</taxon>
        <taxon>Vibrio</taxon>
    </lineage>
</organism>
<dbReference type="Pfam" id="PF00550">
    <property type="entry name" value="PP-binding"/>
    <property type="match status" value="1"/>
</dbReference>
<dbReference type="GO" id="GO:0031177">
    <property type="term" value="F:phosphopantetheine binding"/>
    <property type="evidence" value="ECO:0007669"/>
    <property type="project" value="InterPro"/>
</dbReference>
<keyword evidence="1" id="KW-0596">Phosphopantetheine</keyword>
<dbReference type="PANTHER" id="PTHR43775">
    <property type="entry name" value="FATTY ACID SYNTHASE"/>
    <property type="match status" value="1"/>
</dbReference>
<dbReference type="AlphaFoldDB" id="A0A7Y4B6I9"/>
<dbReference type="SUPFAM" id="SSF47336">
    <property type="entry name" value="ACP-like"/>
    <property type="match status" value="1"/>
</dbReference>
<accession>A0A7Y4B6I9</accession>
<dbReference type="Gene3D" id="1.10.1200.10">
    <property type="entry name" value="ACP-like"/>
    <property type="match status" value="1"/>
</dbReference>
<evidence type="ECO:0000259" key="5">
    <source>
        <dbReference type="PROSITE" id="PS52004"/>
    </source>
</evidence>
<dbReference type="PROSITE" id="PS52004">
    <property type="entry name" value="KS3_2"/>
    <property type="match status" value="1"/>
</dbReference>
<dbReference type="GO" id="GO:0005737">
    <property type="term" value="C:cytoplasm"/>
    <property type="evidence" value="ECO:0007669"/>
    <property type="project" value="TreeGrafter"/>
</dbReference>
<dbReference type="PANTHER" id="PTHR43775:SF37">
    <property type="entry name" value="SI:DKEY-61P9.11"/>
    <property type="match status" value="1"/>
</dbReference>
<dbReference type="InterPro" id="IPR014031">
    <property type="entry name" value="Ketoacyl_synth_C"/>
</dbReference>
<evidence type="ECO:0000256" key="2">
    <source>
        <dbReference type="ARBA" id="ARBA00022553"/>
    </source>
</evidence>